<dbReference type="InterPro" id="IPR011047">
    <property type="entry name" value="Quinoprotein_ADH-like_sf"/>
</dbReference>
<accession>A0A1W0WBS9</accession>
<dbReference type="SMART" id="SM00479">
    <property type="entry name" value="EXOIII"/>
    <property type="match status" value="1"/>
</dbReference>
<dbReference type="InterPro" id="IPR013520">
    <property type="entry name" value="Ribonucl_H"/>
</dbReference>
<dbReference type="Gene3D" id="3.90.70.10">
    <property type="entry name" value="Cysteine proteinases"/>
    <property type="match status" value="1"/>
</dbReference>
<evidence type="ECO:0000313" key="2">
    <source>
        <dbReference type="EMBL" id="OQV12627.1"/>
    </source>
</evidence>
<reference evidence="3" key="1">
    <citation type="submission" date="2017-01" db="EMBL/GenBank/DDBJ databases">
        <title>Comparative genomics of anhydrobiosis in the tardigrade Hypsibius dujardini.</title>
        <authorList>
            <person name="Yoshida Y."/>
            <person name="Koutsovoulos G."/>
            <person name="Laetsch D."/>
            <person name="Stevens L."/>
            <person name="Kumar S."/>
            <person name="Horikawa D."/>
            <person name="Ishino K."/>
            <person name="Komine S."/>
            <person name="Tomita M."/>
            <person name="Blaxter M."/>
            <person name="Arakawa K."/>
        </authorList>
    </citation>
    <scope>NUCLEOTIDE SEQUENCE [LARGE SCALE GENOMIC DNA]</scope>
    <source>
        <strain evidence="3">Z151</strain>
    </source>
</reference>
<feature type="domain" description="Exonuclease" evidence="1">
    <location>
        <begin position="920"/>
        <end position="1105"/>
    </location>
</feature>
<gene>
    <name evidence="2" type="ORF">BV898_13117</name>
</gene>
<keyword evidence="3" id="KW-1185">Reference proteome</keyword>
<dbReference type="SUPFAM" id="SSF50998">
    <property type="entry name" value="Quinoprotein alcohol dehydrogenase-like"/>
    <property type="match status" value="1"/>
</dbReference>
<dbReference type="SUPFAM" id="SSF54001">
    <property type="entry name" value="Cysteine proteinases"/>
    <property type="match status" value="1"/>
</dbReference>
<name>A0A1W0WBS9_HYPEX</name>
<evidence type="ECO:0000259" key="1">
    <source>
        <dbReference type="SMART" id="SM00479"/>
    </source>
</evidence>
<dbReference type="InterPro" id="IPR038765">
    <property type="entry name" value="Papain-like_cys_pep_sf"/>
</dbReference>
<proteinExistence type="predicted"/>
<dbReference type="InterPro" id="IPR050785">
    <property type="entry name" value="PAN2-PAN3_catalytic_subunit"/>
</dbReference>
<dbReference type="PANTHER" id="PTHR15728:SF0">
    <property type="entry name" value="PAN2-PAN3 DEADENYLATION COMPLEX CATALYTIC SUBUNIT PAN2"/>
    <property type="match status" value="1"/>
</dbReference>
<sequence>MSSAVMMRSSGVGVGAGSAAAADDASSSGFVSYAAYKTIDTLTDTGCVGTLVRFDPFEELLWVGANEGYLQSYHGSYLTRYSGFSTQHQPVPGLPRPPRGGRLTDFCLTDAGPFVVTTNGIAQHKRDGALLFAPMLPNAAAFNCCLTVGNHRDATSSTTVIVAGNKGVAKKISLDRPDRVDHVQVADMDSILLRASDRFLCFGSANGEVGILDLRSNQVRRHRISPRDVVLYDFDVHDYSLFSCAYQVDVATGAILPSCSISAYDLRVCKSTSPITASLAPTLIRFLPDSCGQTCVVADAEGRYQFVDSVASSAELRKSVHQIDAFCGAVPFSMDVSSSGQGIAVADTAGAVHVLSSAQPRKPTLWNEFPRRGLSSSVPVVDQVPANDMLFPPAQRFLSCIVRETVPYNQKALTTGFVNMPGVQPLSPTKHGALQRSTSYISFSPSPPKSVGPATPSKMSSRYGTFISSHYIMPHRWEDVPESLPLAVLEPISLNSHINPVLQALFSMKSVSAFFQSHICFDEFCLTCELGFLFHMLSVEGSADSCQATNLVRVLRSLPDASERSLIVTGSQEETIVGAAVQNWMEFLLERTHSEYLHHTGYHESQESPVTQLCAWKVLETVMHECGHTNQLEKFVFCLPLQYSVPNVCVGRDLHGILKHSLNEHSEWVLTCAYCHQQTKSYVSRNILSSPETFTVSFNLEGANNKALLKNLVESWSVRQTLSREKSKSPLTSEVKPCRYGASCTRPNCFFLHPNEVEEDQGSDASPTFIPPYIWTRIDGNGQAEVVSHQPLDSAAWSCYEATTIISENVAYGKDAQPTVTCAVKVKNAMADDAVWQSFDDLVVTPITQHAALSFDLNYKIPCTVQYARVDMELRWPTRVMNPINRDIFQKFCDLTANRRCYQTSSVVPVQRNEVFNSDCVVALDAEFVSLAEDDSIDLASAVAASTAKPSVLSVGRVTAVRGNGHLTDTLLMDEYVVARDKVANHLTEFSGIRPGDLSANLSLKRLDTLKSVYVRLRYLVDSGVHFIGHGIHTDFRILNIRVPADQIIDTVQLYRLPDQRLISLKFLSWYFLGNHIQHLHGHDSAEDALTALRLYNLYEKYRSMAYADLNNSCGSGCTFVDLLAQMYELGRSLQWKVPPPQNP</sequence>
<dbReference type="GO" id="GO:0000932">
    <property type="term" value="C:P-body"/>
    <property type="evidence" value="ECO:0007669"/>
    <property type="project" value="TreeGrafter"/>
</dbReference>
<dbReference type="OrthoDB" id="16516at2759"/>
<dbReference type="SUPFAM" id="SSF53098">
    <property type="entry name" value="Ribonuclease H-like"/>
    <property type="match status" value="1"/>
</dbReference>
<dbReference type="AlphaFoldDB" id="A0A1W0WBS9"/>
<dbReference type="InterPro" id="IPR028881">
    <property type="entry name" value="PAN2_UCH_dom"/>
</dbReference>
<dbReference type="InterPro" id="IPR012337">
    <property type="entry name" value="RNaseH-like_sf"/>
</dbReference>
<dbReference type="PANTHER" id="PTHR15728">
    <property type="entry name" value="DEADENYLATION COMPLEX CATALYTIC SUBUNIT PAN2"/>
    <property type="match status" value="1"/>
</dbReference>
<dbReference type="EMBL" id="MTYJ01000140">
    <property type="protein sequence ID" value="OQV12627.1"/>
    <property type="molecule type" value="Genomic_DNA"/>
</dbReference>
<dbReference type="Gene3D" id="4.10.1000.40">
    <property type="match status" value="1"/>
</dbReference>
<dbReference type="InterPro" id="IPR036397">
    <property type="entry name" value="RNaseH_sf"/>
</dbReference>
<dbReference type="InterPro" id="IPR048841">
    <property type="entry name" value="PAN2_N"/>
</dbReference>
<dbReference type="GO" id="GO:0031251">
    <property type="term" value="C:PAN complex"/>
    <property type="evidence" value="ECO:0007669"/>
    <property type="project" value="TreeGrafter"/>
</dbReference>
<organism evidence="2 3">
    <name type="scientific">Hypsibius exemplaris</name>
    <name type="common">Freshwater tardigrade</name>
    <dbReference type="NCBI Taxonomy" id="2072580"/>
    <lineage>
        <taxon>Eukaryota</taxon>
        <taxon>Metazoa</taxon>
        <taxon>Ecdysozoa</taxon>
        <taxon>Tardigrada</taxon>
        <taxon>Eutardigrada</taxon>
        <taxon>Parachela</taxon>
        <taxon>Hypsibioidea</taxon>
        <taxon>Hypsibiidae</taxon>
        <taxon>Hypsibius</taxon>
    </lineage>
</organism>
<dbReference type="GO" id="GO:0000289">
    <property type="term" value="P:nuclear-transcribed mRNA poly(A) tail shortening"/>
    <property type="evidence" value="ECO:0007669"/>
    <property type="project" value="TreeGrafter"/>
</dbReference>
<dbReference type="Proteomes" id="UP000192578">
    <property type="component" value="Unassembled WGS sequence"/>
</dbReference>
<comment type="caution">
    <text evidence="2">The sequence shown here is derived from an EMBL/GenBank/DDBJ whole genome shotgun (WGS) entry which is preliminary data.</text>
</comment>
<dbReference type="GO" id="GO:0003676">
    <property type="term" value="F:nucleic acid binding"/>
    <property type="evidence" value="ECO:0007669"/>
    <property type="project" value="InterPro"/>
</dbReference>
<dbReference type="InterPro" id="IPR015943">
    <property type="entry name" value="WD40/YVTN_repeat-like_dom_sf"/>
</dbReference>
<dbReference type="Pfam" id="PF00929">
    <property type="entry name" value="RNase_T"/>
    <property type="match status" value="1"/>
</dbReference>
<dbReference type="Gene3D" id="2.130.10.10">
    <property type="entry name" value="YVTN repeat-like/Quinoprotein amine dehydrogenase"/>
    <property type="match status" value="1"/>
</dbReference>
<dbReference type="GO" id="GO:0004535">
    <property type="term" value="F:poly(A)-specific ribonuclease activity"/>
    <property type="evidence" value="ECO:0007669"/>
    <property type="project" value="TreeGrafter"/>
</dbReference>
<dbReference type="Pfam" id="PF13423">
    <property type="entry name" value="UCH_1"/>
    <property type="match status" value="1"/>
</dbReference>
<dbReference type="Gene3D" id="3.30.420.10">
    <property type="entry name" value="Ribonuclease H-like superfamily/Ribonuclease H"/>
    <property type="match status" value="1"/>
</dbReference>
<dbReference type="Pfam" id="PF20770">
    <property type="entry name" value="PAN2_N"/>
    <property type="match status" value="1"/>
</dbReference>
<evidence type="ECO:0000313" key="3">
    <source>
        <dbReference type="Proteomes" id="UP000192578"/>
    </source>
</evidence>
<protein>
    <submittedName>
        <fullName evidence="2">PAB-dependent poly(A)-specific ribonuclease subunit PAN2</fullName>
    </submittedName>
</protein>